<evidence type="ECO:0000256" key="10">
    <source>
        <dbReference type="PIRSR" id="PIRSR001415-5"/>
    </source>
</evidence>
<evidence type="ECO:0000256" key="1">
    <source>
        <dbReference type="ARBA" id="ARBA00004694"/>
    </source>
</evidence>
<dbReference type="Proteomes" id="UP000308528">
    <property type="component" value="Unassembled WGS sequence"/>
</dbReference>
<dbReference type="InterPro" id="IPR030656">
    <property type="entry name" value="ALAD_AS"/>
</dbReference>
<keyword evidence="14" id="KW-1185">Reference proteome</keyword>
<dbReference type="GO" id="GO:0005829">
    <property type="term" value="C:cytosol"/>
    <property type="evidence" value="ECO:0007669"/>
    <property type="project" value="TreeGrafter"/>
</dbReference>
<proteinExistence type="inferred from homology"/>
<evidence type="ECO:0000256" key="8">
    <source>
        <dbReference type="ARBA" id="ARBA00047651"/>
    </source>
</evidence>
<evidence type="ECO:0000256" key="4">
    <source>
        <dbReference type="ARBA" id="ARBA00020771"/>
    </source>
</evidence>
<dbReference type="GO" id="GO:0006782">
    <property type="term" value="P:protoporphyrinogen IX biosynthetic process"/>
    <property type="evidence" value="ECO:0007669"/>
    <property type="project" value="UniProtKB-UniPathway"/>
</dbReference>
<comment type="similarity">
    <text evidence="2 12">Belongs to the ALAD family.</text>
</comment>
<dbReference type="UniPathway" id="UPA00251">
    <property type="reaction ID" value="UER00318"/>
</dbReference>
<dbReference type="EMBL" id="SRSF01000005">
    <property type="protein sequence ID" value="THH37846.1"/>
    <property type="molecule type" value="Genomic_DNA"/>
</dbReference>
<comment type="subunit">
    <text evidence="11">Homooctamer.</text>
</comment>
<evidence type="ECO:0000313" key="13">
    <source>
        <dbReference type="EMBL" id="THH37846.1"/>
    </source>
</evidence>
<feature type="active site" description="Schiff-base intermediate with substrate" evidence="9">
    <location>
        <position position="194"/>
    </location>
</feature>
<evidence type="ECO:0000256" key="3">
    <source>
        <dbReference type="ARBA" id="ARBA00012053"/>
    </source>
</evidence>
<keyword evidence="5" id="KW-0350">Heme biosynthesis</keyword>
<evidence type="ECO:0000256" key="7">
    <source>
        <dbReference type="ARBA" id="ARBA00023244"/>
    </source>
</evidence>
<dbReference type="FunFam" id="3.20.20.70:FF:000019">
    <property type="entry name" value="Delta-aminolevulinic acid dehydratase"/>
    <property type="match status" value="1"/>
</dbReference>
<dbReference type="PANTHER" id="PTHR11458">
    <property type="entry name" value="DELTA-AMINOLEVULINIC ACID DEHYDRATASE"/>
    <property type="match status" value="1"/>
</dbReference>
<dbReference type="PROSITE" id="PS00169">
    <property type="entry name" value="D_ALA_DEHYDRATASE"/>
    <property type="match status" value="1"/>
</dbReference>
<dbReference type="OrthoDB" id="9805001at2"/>
<evidence type="ECO:0000256" key="11">
    <source>
        <dbReference type="RuleBase" id="RU000515"/>
    </source>
</evidence>
<dbReference type="InterPro" id="IPR013785">
    <property type="entry name" value="Aldolase_TIM"/>
</dbReference>
<dbReference type="Pfam" id="PF00490">
    <property type="entry name" value="ALAD"/>
    <property type="match status" value="1"/>
</dbReference>
<feature type="active site" description="Schiff-base intermediate with substrate" evidence="9">
    <location>
        <position position="252"/>
    </location>
</feature>
<organism evidence="13 14">
    <name type="scientific">Neolewinella litorea</name>
    <dbReference type="NCBI Taxonomy" id="2562452"/>
    <lineage>
        <taxon>Bacteria</taxon>
        <taxon>Pseudomonadati</taxon>
        <taxon>Bacteroidota</taxon>
        <taxon>Saprospiria</taxon>
        <taxon>Saprospirales</taxon>
        <taxon>Lewinellaceae</taxon>
        <taxon>Neolewinella</taxon>
    </lineage>
</organism>
<dbReference type="GO" id="GO:0004655">
    <property type="term" value="F:porphobilinogen synthase activity"/>
    <property type="evidence" value="ECO:0007669"/>
    <property type="project" value="UniProtKB-EC"/>
</dbReference>
<sequence>MLSRPRRNRSSAAVRNLVRETELTAGHLVQPIFLMPDAGARLPIPSLPGTYRLGIDEVLREIEDCRKVGLASFMMFPAVPEEHKDKTGTYATSEENFYLHAARAIKDRFPDVCLISDAALDPYSSDGHDGVVIDGKIHNDESLKLLDAMAVAQARAGFDVIGPSDMMDGRVGSIRRALDSEGLTDTGIMAYTAKYASAFYGPFRDALDSAPRQLADVPSDKKTYQMDPANAREALREGALDAAEGADFLMVKPALNYLDIIWRLHDAHSLPIAAYHVSGECAMLLAAADKGWLDYEQAATEALLSIRRAGADVIISYFAKDFARWNAK</sequence>
<evidence type="ECO:0000256" key="6">
    <source>
        <dbReference type="ARBA" id="ARBA00023239"/>
    </source>
</evidence>
<evidence type="ECO:0000256" key="2">
    <source>
        <dbReference type="ARBA" id="ARBA00008055"/>
    </source>
</evidence>
<dbReference type="PANTHER" id="PTHR11458:SF0">
    <property type="entry name" value="DELTA-AMINOLEVULINIC ACID DEHYDRATASE"/>
    <property type="match status" value="1"/>
</dbReference>
<keyword evidence="7 11" id="KW-0627">Porphyrin biosynthesis</keyword>
<name>A0A4S4NE85_9BACT</name>
<keyword evidence="10" id="KW-0460">Magnesium</keyword>
<feature type="binding site" evidence="10">
    <location>
        <position position="237"/>
    </location>
    <ligand>
        <name>Mg(2+)</name>
        <dbReference type="ChEBI" id="CHEBI:18420"/>
    </ligand>
</feature>
<evidence type="ECO:0000313" key="14">
    <source>
        <dbReference type="Proteomes" id="UP000308528"/>
    </source>
</evidence>
<keyword evidence="10" id="KW-0479">Metal-binding</keyword>
<dbReference type="GO" id="GO:0008270">
    <property type="term" value="F:zinc ion binding"/>
    <property type="evidence" value="ECO:0007669"/>
    <property type="project" value="TreeGrafter"/>
</dbReference>
<reference evidence="13 14" key="1">
    <citation type="submission" date="2019-04" db="EMBL/GenBank/DDBJ databases">
        <title>Lewinella litorea sp. nov., isolated from a marine sand.</title>
        <authorList>
            <person name="Yoon J.-H."/>
        </authorList>
    </citation>
    <scope>NUCLEOTIDE SEQUENCE [LARGE SCALE GENOMIC DNA]</scope>
    <source>
        <strain evidence="13 14">HSMS-39</strain>
    </source>
</reference>
<comment type="catalytic activity">
    <reaction evidence="8 11">
        <text>2 5-aminolevulinate = porphobilinogen + 2 H2O + H(+)</text>
        <dbReference type="Rhea" id="RHEA:24064"/>
        <dbReference type="ChEBI" id="CHEBI:15377"/>
        <dbReference type="ChEBI" id="CHEBI:15378"/>
        <dbReference type="ChEBI" id="CHEBI:58126"/>
        <dbReference type="ChEBI" id="CHEBI:356416"/>
        <dbReference type="EC" id="4.2.1.24"/>
    </reaction>
</comment>
<dbReference type="NCBIfam" id="NF006762">
    <property type="entry name" value="PRK09283.1"/>
    <property type="match status" value="1"/>
</dbReference>
<comment type="caution">
    <text evidence="13">The sequence shown here is derived from an EMBL/GenBank/DDBJ whole genome shotgun (WGS) entry which is preliminary data.</text>
</comment>
<gene>
    <name evidence="13" type="primary">hemB</name>
    <name evidence="13" type="ORF">E4021_12465</name>
</gene>
<evidence type="ECO:0000256" key="12">
    <source>
        <dbReference type="RuleBase" id="RU004161"/>
    </source>
</evidence>
<keyword evidence="6 11" id="KW-0456">Lyase</keyword>
<dbReference type="PRINTS" id="PR00144">
    <property type="entry name" value="DALDHYDRTASE"/>
</dbReference>
<evidence type="ECO:0000256" key="5">
    <source>
        <dbReference type="ARBA" id="ARBA00023133"/>
    </source>
</evidence>
<dbReference type="SUPFAM" id="SSF51569">
    <property type="entry name" value="Aldolase"/>
    <property type="match status" value="1"/>
</dbReference>
<comment type="pathway">
    <text evidence="1">Porphyrin-containing compound metabolism; protoporphyrin-IX biosynthesis; coproporphyrinogen-III from 5-aminolevulinate: step 1/4.</text>
</comment>
<protein>
    <recommendedName>
        <fullName evidence="4 11">Delta-aminolevulinic acid dehydratase</fullName>
        <ecNumber evidence="3 11">4.2.1.24</ecNumber>
    </recommendedName>
</protein>
<dbReference type="EC" id="4.2.1.24" evidence="3 11"/>
<dbReference type="SMART" id="SM01004">
    <property type="entry name" value="ALAD"/>
    <property type="match status" value="1"/>
</dbReference>
<dbReference type="RefSeq" id="WP_136459694.1">
    <property type="nucleotide sequence ID" value="NZ_SRSF01000005.1"/>
</dbReference>
<accession>A0A4S4NE85</accession>
<dbReference type="PIRSF" id="PIRSF001415">
    <property type="entry name" value="Porphbilin_synth"/>
    <property type="match status" value="1"/>
</dbReference>
<dbReference type="AlphaFoldDB" id="A0A4S4NE85"/>
<dbReference type="Gene3D" id="3.20.20.70">
    <property type="entry name" value="Aldolase class I"/>
    <property type="match status" value="1"/>
</dbReference>
<evidence type="ECO:0000256" key="9">
    <source>
        <dbReference type="PIRSR" id="PIRSR001415-1"/>
    </source>
</evidence>
<dbReference type="InterPro" id="IPR001731">
    <property type="entry name" value="ALAD"/>
</dbReference>